<dbReference type="STRING" id="77635.BISU_2147"/>
<dbReference type="Gene3D" id="3.40.50.720">
    <property type="entry name" value="NAD(P)-binding Rossmann-like Domain"/>
    <property type="match status" value="1"/>
</dbReference>
<dbReference type="eggNOG" id="COG4221">
    <property type="taxonomic scope" value="Bacteria"/>
</dbReference>
<sequence length="254" mass="26665">MTETTKRVVVTGASSGIGAATVHALVAAGWSVVALARREDKLKELAEEIGSAVSYVACDITDEDSTQQAVDTIVQGGGVKALVNCAGGAIGKDAVAEASLDDWRNMYELNVIGTLRITQKLLPTLKAAPGGGTVLIVSSTAGIEPYEGGAGYCASKSAERIMARVLRLEQIGQPLRVIDISPGLVKTDEFSVKRFSGDAAKAAAVYQGVPNPLTADDVAESIRWALDQPDTVDIDSIVVRPRAEGSYTKLYRES</sequence>
<dbReference type="EC" id="1.1.1.276" evidence="5"/>
<dbReference type="RefSeq" id="WP_024463827.1">
    <property type="nucleotide sequence ID" value="NZ_CP062939.1"/>
</dbReference>
<feature type="domain" description="Ketoreductase" evidence="4">
    <location>
        <begin position="6"/>
        <end position="183"/>
    </location>
</feature>
<reference evidence="5 6" key="1">
    <citation type="submission" date="2014-03" db="EMBL/GenBank/DDBJ databases">
        <title>Genomics of Bifidobacteria.</title>
        <authorList>
            <person name="Ventura M."/>
            <person name="Milani C."/>
            <person name="Lugli G.A."/>
        </authorList>
    </citation>
    <scope>NUCLEOTIDE SEQUENCE [LARGE SCALE GENOMIC DNA]</scope>
    <source>
        <strain evidence="5 6">LMG 11597</strain>
    </source>
</reference>
<dbReference type="InterPro" id="IPR036291">
    <property type="entry name" value="NAD(P)-bd_dom_sf"/>
</dbReference>
<evidence type="ECO:0000256" key="2">
    <source>
        <dbReference type="ARBA" id="ARBA00023002"/>
    </source>
</evidence>
<dbReference type="InterPro" id="IPR057326">
    <property type="entry name" value="KR_dom"/>
</dbReference>
<keyword evidence="2 5" id="KW-0560">Oxidoreductase</keyword>
<proteinExistence type="inferred from homology"/>
<protein>
    <submittedName>
        <fullName evidence="5">Short-chain dehydrogenase/reductase SDR</fullName>
        <ecNumber evidence="5">1.1.1.276</ecNumber>
    </submittedName>
</protein>
<dbReference type="PRINTS" id="PR00081">
    <property type="entry name" value="GDHRDH"/>
</dbReference>
<evidence type="ECO:0000313" key="6">
    <source>
        <dbReference type="Proteomes" id="UP000029055"/>
    </source>
</evidence>
<dbReference type="Proteomes" id="UP000029055">
    <property type="component" value="Unassembled WGS sequence"/>
</dbReference>
<dbReference type="AlphaFoldDB" id="A0A087DTU6"/>
<keyword evidence="6" id="KW-1185">Reference proteome</keyword>
<keyword evidence="3" id="KW-0812">Transmembrane</keyword>
<dbReference type="Pfam" id="PF00106">
    <property type="entry name" value="adh_short"/>
    <property type="match status" value="1"/>
</dbReference>
<dbReference type="PANTHER" id="PTHR42901">
    <property type="entry name" value="ALCOHOL DEHYDROGENASE"/>
    <property type="match status" value="1"/>
</dbReference>
<dbReference type="GO" id="GO:0031132">
    <property type="term" value="F:serine 3-dehydrogenase activity"/>
    <property type="evidence" value="ECO:0007669"/>
    <property type="project" value="UniProtKB-EC"/>
</dbReference>
<comment type="similarity">
    <text evidence="1">Belongs to the short-chain dehydrogenases/reductases (SDR) family.</text>
</comment>
<feature type="transmembrane region" description="Helical" evidence="3">
    <location>
        <begin position="12"/>
        <end position="36"/>
    </location>
</feature>
<dbReference type="OrthoDB" id="9775296at2"/>
<evidence type="ECO:0000256" key="3">
    <source>
        <dbReference type="SAM" id="Phobius"/>
    </source>
</evidence>
<evidence type="ECO:0000256" key="1">
    <source>
        <dbReference type="ARBA" id="ARBA00006484"/>
    </source>
</evidence>
<organism evidence="5 6">
    <name type="scientific">Bifidobacterium subtile</name>
    <dbReference type="NCBI Taxonomy" id="77635"/>
    <lineage>
        <taxon>Bacteria</taxon>
        <taxon>Bacillati</taxon>
        <taxon>Actinomycetota</taxon>
        <taxon>Actinomycetes</taxon>
        <taxon>Bifidobacteriales</taxon>
        <taxon>Bifidobacteriaceae</taxon>
        <taxon>Bifidobacterium</taxon>
    </lineage>
</organism>
<dbReference type="SMART" id="SM00822">
    <property type="entry name" value="PKS_KR"/>
    <property type="match status" value="1"/>
</dbReference>
<accession>A0A087DTU6</accession>
<name>A0A087DTU6_9BIFI</name>
<dbReference type="InterPro" id="IPR002347">
    <property type="entry name" value="SDR_fam"/>
</dbReference>
<dbReference type="EMBL" id="JGZR01000016">
    <property type="protein sequence ID" value="KFI98946.1"/>
    <property type="molecule type" value="Genomic_DNA"/>
</dbReference>
<gene>
    <name evidence="5" type="ORF">BISU_2147</name>
</gene>
<evidence type="ECO:0000313" key="5">
    <source>
        <dbReference type="EMBL" id="KFI98946.1"/>
    </source>
</evidence>
<keyword evidence="3" id="KW-1133">Transmembrane helix</keyword>
<dbReference type="SUPFAM" id="SSF51735">
    <property type="entry name" value="NAD(P)-binding Rossmann-fold domains"/>
    <property type="match status" value="1"/>
</dbReference>
<dbReference type="PANTHER" id="PTHR42901:SF1">
    <property type="entry name" value="ALCOHOL DEHYDROGENASE"/>
    <property type="match status" value="1"/>
</dbReference>
<keyword evidence="3" id="KW-0472">Membrane</keyword>
<evidence type="ECO:0000259" key="4">
    <source>
        <dbReference type="SMART" id="SM00822"/>
    </source>
</evidence>
<dbReference type="FunFam" id="3.40.50.720:FF:000047">
    <property type="entry name" value="NADP-dependent L-serine/L-allo-threonine dehydrogenase"/>
    <property type="match status" value="1"/>
</dbReference>
<comment type="caution">
    <text evidence="5">The sequence shown here is derived from an EMBL/GenBank/DDBJ whole genome shotgun (WGS) entry which is preliminary data.</text>
</comment>